<protein>
    <submittedName>
        <fullName evidence="1">Uncharacterized protein</fullName>
    </submittedName>
</protein>
<sequence>TVLALDTAHAADTMLLRPDLADRSPHGLLSGMAPARPSNGARIPADTARLALTATLAVPGPGAPSADPP</sequence>
<dbReference type="Proteomes" id="UP000470446">
    <property type="component" value="Unassembled WGS sequence"/>
</dbReference>
<proteinExistence type="predicted"/>
<organism evidence="1 2">
    <name type="scientific">Streptomyces coelicoflavus</name>
    <dbReference type="NCBI Taxonomy" id="285562"/>
    <lineage>
        <taxon>Bacteria</taxon>
        <taxon>Bacillati</taxon>
        <taxon>Actinomycetota</taxon>
        <taxon>Actinomycetes</taxon>
        <taxon>Kitasatosporales</taxon>
        <taxon>Streptomycetaceae</taxon>
        <taxon>Streptomyces</taxon>
    </lineage>
</organism>
<dbReference type="EMBL" id="JAAGMA010000194">
    <property type="protein sequence ID" value="NEB08710.1"/>
    <property type="molecule type" value="Genomic_DNA"/>
</dbReference>
<evidence type="ECO:0000313" key="1">
    <source>
        <dbReference type="EMBL" id="NEB08710.1"/>
    </source>
</evidence>
<accession>A0A7K3PFC5</accession>
<evidence type="ECO:0000313" key="2">
    <source>
        <dbReference type="Proteomes" id="UP000470446"/>
    </source>
</evidence>
<name>A0A7K3PFC5_9ACTN</name>
<feature type="non-terminal residue" evidence="1">
    <location>
        <position position="69"/>
    </location>
</feature>
<comment type="caution">
    <text evidence="1">The sequence shown here is derived from an EMBL/GenBank/DDBJ whole genome shotgun (WGS) entry which is preliminary data.</text>
</comment>
<dbReference type="RefSeq" id="WP_164244498.1">
    <property type="nucleotide sequence ID" value="NZ_JAAGMA010000194.1"/>
</dbReference>
<gene>
    <name evidence="1" type="ORF">G3I32_07460</name>
</gene>
<reference evidence="1 2" key="1">
    <citation type="submission" date="2020-01" db="EMBL/GenBank/DDBJ databases">
        <title>Insect and environment-associated Actinomycetes.</title>
        <authorList>
            <person name="Currrie C."/>
            <person name="Chevrette M."/>
            <person name="Carlson C."/>
            <person name="Stubbendieck R."/>
            <person name="Wendt-Pienkowski E."/>
        </authorList>
    </citation>
    <scope>NUCLEOTIDE SEQUENCE [LARGE SCALE GENOMIC DNA]</scope>
    <source>
        <strain evidence="1 2">SID14163</strain>
    </source>
</reference>
<dbReference type="AlphaFoldDB" id="A0A7K3PFC5"/>
<feature type="non-terminal residue" evidence="1">
    <location>
        <position position="1"/>
    </location>
</feature>